<protein>
    <submittedName>
        <fullName evidence="3">Osmotin, thaumatin-like protein</fullName>
    </submittedName>
</protein>
<dbReference type="InterPro" id="IPR037176">
    <property type="entry name" value="Osmotin/thaumatin-like_sf"/>
</dbReference>
<feature type="signal peptide" evidence="2">
    <location>
        <begin position="1"/>
        <end position="23"/>
    </location>
</feature>
<dbReference type="Pfam" id="PF00314">
    <property type="entry name" value="Thaumatin"/>
    <property type="match status" value="1"/>
</dbReference>
<evidence type="ECO:0000313" key="3">
    <source>
        <dbReference type="EMBL" id="OCB91087.1"/>
    </source>
</evidence>
<dbReference type="InterPro" id="IPR001938">
    <property type="entry name" value="Thaumatin"/>
</dbReference>
<name>A0A9Q5I4L7_SANBA</name>
<feature type="chain" id="PRO_5040212564" evidence="2">
    <location>
        <begin position="24"/>
        <end position="259"/>
    </location>
</feature>
<keyword evidence="1" id="KW-1015">Disulfide bond</keyword>
<dbReference type="OrthoDB" id="430315at2759"/>
<reference evidence="3" key="1">
    <citation type="submission" date="2016-06" db="EMBL/GenBank/DDBJ databases">
        <title>Draft Genome sequence of the fungus Inonotus baumii.</title>
        <authorList>
            <person name="Zhu H."/>
            <person name="Lin W."/>
        </authorList>
    </citation>
    <scope>NUCLEOTIDE SEQUENCE</scope>
    <source>
        <strain evidence="3">821</strain>
    </source>
</reference>
<dbReference type="PIRSF" id="PIRSF002703">
    <property type="entry name" value="Thaumatin"/>
    <property type="match status" value="1"/>
</dbReference>
<dbReference type="Gene3D" id="2.60.110.10">
    <property type="entry name" value="Thaumatin"/>
    <property type="match status" value="1"/>
</dbReference>
<dbReference type="SUPFAM" id="SSF49870">
    <property type="entry name" value="Osmotin, thaumatin-like protein"/>
    <property type="match status" value="1"/>
</dbReference>
<feature type="disulfide bond" evidence="1">
    <location>
        <begin position="186"/>
        <end position="200"/>
    </location>
</feature>
<dbReference type="PRINTS" id="PR00347">
    <property type="entry name" value="THAUMATIN"/>
</dbReference>
<evidence type="ECO:0000313" key="4">
    <source>
        <dbReference type="Proteomes" id="UP000757232"/>
    </source>
</evidence>
<evidence type="ECO:0000256" key="1">
    <source>
        <dbReference type="PIRSR" id="PIRSR002703-1"/>
    </source>
</evidence>
<feature type="disulfide bond" evidence="1">
    <location>
        <begin position="35"/>
        <end position="258"/>
    </location>
</feature>
<feature type="disulfide bond" evidence="1">
    <location>
        <begin position="86"/>
        <end position="100"/>
    </location>
</feature>
<feature type="disulfide bond" evidence="1">
    <location>
        <begin position="105"/>
        <end position="111"/>
    </location>
</feature>
<dbReference type="SMART" id="SM00205">
    <property type="entry name" value="THN"/>
    <property type="match status" value="1"/>
</dbReference>
<organism evidence="3 4">
    <name type="scientific">Sanghuangporus baumii</name>
    <name type="common">Phellinus baumii</name>
    <dbReference type="NCBI Taxonomy" id="108892"/>
    <lineage>
        <taxon>Eukaryota</taxon>
        <taxon>Fungi</taxon>
        <taxon>Dikarya</taxon>
        <taxon>Basidiomycota</taxon>
        <taxon>Agaricomycotina</taxon>
        <taxon>Agaricomycetes</taxon>
        <taxon>Hymenochaetales</taxon>
        <taxon>Hymenochaetaceae</taxon>
        <taxon>Sanghuangporus</taxon>
    </lineage>
</organism>
<feature type="disulfide bond" evidence="1">
    <location>
        <begin position="201"/>
        <end position="211"/>
    </location>
</feature>
<keyword evidence="2" id="KW-0732">Signal</keyword>
<dbReference type="PROSITE" id="PS51367">
    <property type="entry name" value="THAUMATIN_2"/>
    <property type="match status" value="1"/>
</dbReference>
<dbReference type="Proteomes" id="UP000757232">
    <property type="component" value="Unassembled WGS sequence"/>
</dbReference>
<feature type="disulfide bond" evidence="1">
    <location>
        <begin position="171"/>
        <end position="182"/>
    </location>
</feature>
<dbReference type="AlphaFoldDB" id="A0A9Q5I4L7"/>
<sequence length="259" mass="27574">MMGTIRSAVSFAVILLLAGATYAQNYRTFYLQNKCNYTIWPAIFTSEVSKVKPNAPTGWEATAGSLWKFQVPNNWTSGRIWGRRDCDFNSNSSGDGTDSCSTGSCIGGLECTATNGTGIPPATLAEWTLNTEDGLDYYDVSLVDGYNMPMSILTNKGCDSSDCTNDLGLTCPDDLKKGDDGCLSACAAGMGGGGDDDPVCCTGKYGTPGMCPSSGIPYYDHFKNGCPNSYIYAYDEDSGTALRKCSASLSSDYLLTFCP</sequence>
<proteinExistence type="predicted"/>
<comment type="caution">
    <text evidence="3">The sequence shown here is derived from an EMBL/GenBank/DDBJ whole genome shotgun (WGS) entry which is preliminary data.</text>
</comment>
<evidence type="ECO:0000256" key="2">
    <source>
        <dbReference type="SAM" id="SignalP"/>
    </source>
</evidence>
<feature type="disulfide bond" evidence="1">
    <location>
        <begin position="158"/>
        <end position="245"/>
    </location>
</feature>
<keyword evidence="4" id="KW-1185">Reference proteome</keyword>
<dbReference type="PANTHER" id="PTHR31048">
    <property type="entry name" value="OS03G0233200 PROTEIN"/>
    <property type="match status" value="1"/>
</dbReference>
<feature type="disulfide bond" evidence="1">
    <location>
        <begin position="163"/>
        <end position="226"/>
    </location>
</feature>
<gene>
    <name evidence="3" type="ORF">A7U60_g1652</name>
</gene>
<dbReference type="EMBL" id="LNZH02000106">
    <property type="protein sequence ID" value="OCB91087.1"/>
    <property type="molecule type" value="Genomic_DNA"/>
</dbReference>
<accession>A0A9Q5I4L7</accession>